<evidence type="ECO:0000256" key="1">
    <source>
        <dbReference type="SAM" id="MobiDB-lite"/>
    </source>
</evidence>
<keyword evidence="2" id="KW-1133">Transmembrane helix</keyword>
<feature type="transmembrane region" description="Helical" evidence="2">
    <location>
        <begin position="40"/>
        <end position="58"/>
    </location>
</feature>
<keyword evidence="2" id="KW-0472">Membrane</keyword>
<feature type="region of interest" description="Disordered" evidence="1">
    <location>
        <begin position="77"/>
        <end position="135"/>
    </location>
</feature>
<feature type="compositionally biased region" description="Basic and acidic residues" evidence="1">
    <location>
        <begin position="95"/>
        <end position="106"/>
    </location>
</feature>
<feature type="transmembrane region" description="Helical" evidence="2">
    <location>
        <begin position="16"/>
        <end position="34"/>
    </location>
</feature>
<organism evidence="3 4">
    <name type="scientific">Curtobacterium citreum</name>
    <dbReference type="NCBI Taxonomy" id="2036"/>
    <lineage>
        <taxon>Bacteria</taxon>
        <taxon>Bacillati</taxon>
        <taxon>Actinomycetota</taxon>
        <taxon>Actinomycetes</taxon>
        <taxon>Micrococcales</taxon>
        <taxon>Microbacteriaceae</taxon>
        <taxon>Curtobacterium</taxon>
    </lineage>
</organism>
<evidence type="ECO:0000313" key="4">
    <source>
        <dbReference type="Proteomes" id="UP000539146"/>
    </source>
</evidence>
<accession>A0A850DPM4</accession>
<dbReference type="RefSeq" id="WP_175324813.1">
    <property type="nucleotide sequence ID" value="NZ_BAAAWP010000001.1"/>
</dbReference>
<reference evidence="3 4" key="1">
    <citation type="submission" date="2020-05" db="EMBL/GenBank/DDBJ databases">
        <title>Genome Sequencing of Type Strains.</title>
        <authorList>
            <person name="Lemaire J.F."/>
            <person name="Inderbitzin P."/>
            <person name="Gregorio O.A."/>
            <person name="Collins S.B."/>
            <person name="Wespe N."/>
            <person name="Knight-Connoni V."/>
        </authorList>
    </citation>
    <scope>NUCLEOTIDE SEQUENCE [LARGE SCALE GENOMIC DNA]</scope>
    <source>
        <strain evidence="3 4">DSM 20512</strain>
    </source>
</reference>
<gene>
    <name evidence="3" type="ORF">HP467_00245</name>
</gene>
<sequence>MAQRGPTRPTARIEEAIGFAGTFGVLFLGVTVFCEVTGRPALGWAMTLLVCVFAVVVLDRWRVSVLRRHAAATGVVDGIGATGPASGRPGSSRTGVDRTGVDRAASDRTASASAPSSRSAVRTRPVADATHGADG</sequence>
<keyword evidence="2" id="KW-0812">Transmembrane</keyword>
<protein>
    <submittedName>
        <fullName evidence="3">Uncharacterized protein</fullName>
    </submittedName>
</protein>
<proteinExistence type="predicted"/>
<dbReference type="Proteomes" id="UP000539146">
    <property type="component" value="Unassembled WGS sequence"/>
</dbReference>
<dbReference type="AlphaFoldDB" id="A0A850DPM4"/>
<feature type="compositionally biased region" description="Low complexity" evidence="1">
    <location>
        <begin position="107"/>
        <end position="127"/>
    </location>
</feature>
<name>A0A850DPM4_9MICO</name>
<dbReference type="EMBL" id="JABMCG010000034">
    <property type="protein sequence ID" value="NUU26548.1"/>
    <property type="molecule type" value="Genomic_DNA"/>
</dbReference>
<evidence type="ECO:0000256" key="2">
    <source>
        <dbReference type="SAM" id="Phobius"/>
    </source>
</evidence>
<comment type="caution">
    <text evidence="3">The sequence shown here is derived from an EMBL/GenBank/DDBJ whole genome shotgun (WGS) entry which is preliminary data.</text>
</comment>
<evidence type="ECO:0000313" key="3">
    <source>
        <dbReference type="EMBL" id="NUU26548.1"/>
    </source>
</evidence>